<protein>
    <submittedName>
        <fullName evidence="4">Mannose-1-phosphate guanylyltransferase</fullName>
    </submittedName>
</protein>
<reference evidence="4" key="1">
    <citation type="journal article" date="2014" name="Int. J. Syst. Evol. Microbiol.">
        <title>Complete genome sequence of Corynebacterium casei LMG S-19264T (=DSM 44701T), isolated from a smear-ripened cheese.</title>
        <authorList>
            <consortium name="US DOE Joint Genome Institute (JGI-PGF)"/>
            <person name="Walter F."/>
            <person name="Albersmeier A."/>
            <person name="Kalinowski J."/>
            <person name="Ruckert C."/>
        </authorList>
    </citation>
    <scope>NUCLEOTIDE SEQUENCE</scope>
    <source>
        <strain evidence="4">KCTC 12711</strain>
    </source>
</reference>
<dbReference type="InterPro" id="IPR029044">
    <property type="entry name" value="Nucleotide-diphossugar_trans"/>
</dbReference>
<organism evidence="4 5">
    <name type="scientific">Arenicella chitinivorans</name>
    <dbReference type="NCBI Taxonomy" id="1329800"/>
    <lineage>
        <taxon>Bacteria</taxon>
        <taxon>Pseudomonadati</taxon>
        <taxon>Pseudomonadota</taxon>
        <taxon>Gammaproteobacteria</taxon>
        <taxon>Arenicellales</taxon>
        <taxon>Arenicellaceae</taxon>
        <taxon>Arenicella</taxon>
    </lineage>
</organism>
<evidence type="ECO:0000256" key="2">
    <source>
        <dbReference type="ARBA" id="ARBA00022695"/>
    </source>
</evidence>
<dbReference type="InterPro" id="IPR050065">
    <property type="entry name" value="GlmU-like"/>
</dbReference>
<dbReference type="GO" id="GO:0016779">
    <property type="term" value="F:nucleotidyltransferase activity"/>
    <property type="evidence" value="ECO:0007669"/>
    <property type="project" value="UniProtKB-KW"/>
</dbReference>
<dbReference type="InterPro" id="IPR005835">
    <property type="entry name" value="NTP_transferase_dom"/>
</dbReference>
<comment type="caution">
    <text evidence="4">The sequence shown here is derived from an EMBL/GenBank/DDBJ whole genome shotgun (WGS) entry which is preliminary data.</text>
</comment>
<reference evidence="4" key="2">
    <citation type="submission" date="2020-09" db="EMBL/GenBank/DDBJ databases">
        <authorList>
            <person name="Sun Q."/>
            <person name="Kim S."/>
        </authorList>
    </citation>
    <scope>NUCLEOTIDE SEQUENCE</scope>
    <source>
        <strain evidence="4">KCTC 12711</strain>
    </source>
</reference>
<evidence type="ECO:0000256" key="1">
    <source>
        <dbReference type="ARBA" id="ARBA00022679"/>
    </source>
</evidence>
<evidence type="ECO:0000313" key="5">
    <source>
        <dbReference type="Proteomes" id="UP000614811"/>
    </source>
</evidence>
<name>A0A918RYW8_9GAMM</name>
<dbReference type="Gene3D" id="3.90.550.10">
    <property type="entry name" value="Spore Coat Polysaccharide Biosynthesis Protein SpsA, Chain A"/>
    <property type="match status" value="1"/>
</dbReference>
<dbReference type="AlphaFoldDB" id="A0A918RYW8"/>
<evidence type="ECO:0000259" key="3">
    <source>
        <dbReference type="Pfam" id="PF00483"/>
    </source>
</evidence>
<dbReference type="InterPro" id="IPR054790">
    <property type="entry name" value="MurU"/>
</dbReference>
<dbReference type="CDD" id="cd06422">
    <property type="entry name" value="NTP_transferase_like_1"/>
    <property type="match status" value="1"/>
</dbReference>
<sequence>MSKTRQVNQTTVLILAAGRGARMRELTQHTPKPLIKLGQHSLIEHHLMRLAALGFKDIVINIAYLAEQISAALGDGSRYGLRIRYSDESSTGALETAGGIANALPLLKSDHFIVINSDIYTDFDYRQLLDVTDHHAHLVLVPNPAHNPLGDFGLTQQGIVVRKKSPEPTYTFSGIARYAKLLFSDVPVKKQPLSPVFDTLIQQGTLHGCLYNGLWQDVGTPERLKEIEQEQPLTTESENNPALDV</sequence>
<keyword evidence="2 4" id="KW-0548">Nucleotidyltransferase</keyword>
<feature type="domain" description="Nucleotidyl transferase" evidence="3">
    <location>
        <begin position="13"/>
        <end position="229"/>
    </location>
</feature>
<evidence type="ECO:0000313" key="4">
    <source>
        <dbReference type="EMBL" id="GHA16043.1"/>
    </source>
</evidence>
<dbReference type="PANTHER" id="PTHR43584">
    <property type="entry name" value="NUCLEOTIDYL TRANSFERASE"/>
    <property type="match status" value="1"/>
</dbReference>
<accession>A0A918RYW8</accession>
<dbReference type="RefSeq" id="WP_189402200.1">
    <property type="nucleotide sequence ID" value="NZ_BMXA01000005.1"/>
</dbReference>
<dbReference type="Proteomes" id="UP000614811">
    <property type="component" value="Unassembled WGS sequence"/>
</dbReference>
<dbReference type="SUPFAM" id="SSF53448">
    <property type="entry name" value="Nucleotide-diphospho-sugar transferases"/>
    <property type="match status" value="1"/>
</dbReference>
<dbReference type="EMBL" id="BMXA01000005">
    <property type="protein sequence ID" value="GHA16043.1"/>
    <property type="molecule type" value="Genomic_DNA"/>
</dbReference>
<dbReference type="PANTHER" id="PTHR43584:SF8">
    <property type="entry name" value="N-ACETYLMURAMATE ALPHA-1-PHOSPHATE URIDYLYLTRANSFERASE"/>
    <property type="match status" value="1"/>
</dbReference>
<dbReference type="NCBIfam" id="NF045761">
    <property type="entry name" value="NAMPUrTaseMurU"/>
    <property type="match status" value="1"/>
</dbReference>
<dbReference type="Pfam" id="PF00483">
    <property type="entry name" value="NTP_transferase"/>
    <property type="match status" value="1"/>
</dbReference>
<keyword evidence="1" id="KW-0808">Transferase</keyword>
<keyword evidence="5" id="KW-1185">Reference proteome</keyword>
<proteinExistence type="predicted"/>
<gene>
    <name evidence="4" type="ORF">GCM10008090_27260</name>
</gene>